<dbReference type="GO" id="GO:0080120">
    <property type="term" value="P:CAAX-box protein maturation"/>
    <property type="evidence" value="ECO:0007669"/>
    <property type="project" value="UniProtKB-ARBA"/>
</dbReference>
<keyword evidence="1" id="KW-1133">Transmembrane helix</keyword>
<feature type="transmembrane region" description="Helical" evidence="1">
    <location>
        <begin position="243"/>
        <end position="263"/>
    </location>
</feature>
<gene>
    <name evidence="3" type="ordered locus">EAT1b_2206</name>
</gene>
<feature type="transmembrane region" description="Helical" evidence="1">
    <location>
        <begin position="125"/>
        <end position="142"/>
    </location>
</feature>
<sequence length="293" mass="34002">MLFFLSNNGYYIAEGVLIMYKNKYINFFLLVSFGYSWFIWGSLYWWTDLPIMAIVILGAFGPSIAGFLTMYRLRGGVGVTHLLRKSIQFQMSWKAYAIPFLLVPFLFLVAYWWTDRSGALLVREPWWIVPYFFYMLILGGTLQEEYGWRGYLLDALQSRLSPLLASLSLGVIWAMWHIPLFFMAGTGQANLSFWAYGLAVMAYTILMTWVYNGSSRNLWSAFLMHMMFNVMLVMVGFEAESGYPIGFIHLTITLWTAAILVIWKTYGKLNYEPLEEMIPSYPSVTQRIREGKE</sequence>
<protein>
    <submittedName>
        <fullName evidence="3">Abortive infection protein</fullName>
    </submittedName>
</protein>
<organism evidence="3 4">
    <name type="scientific">Exiguobacterium sp. (strain ATCC BAA-1283 / AT1b)</name>
    <dbReference type="NCBI Taxonomy" id="360911"/>
    <lineage>
        <taxon>Bacteria</taxon>
        <taxon>Bacillati</taxon>
        <taxon>Bacillota</taxon>
        <taxon>Bacilli</taxon>
        <taxon>Bacillales</taxon>
        <taxon>Bacillales Family XII. Incertae Sedis</taxon>
        <taxon>Exiguobacterium</taxon>
    </lineage>
</organism>
<keyword evidence="1" id="KW-0472">Membrane</keyword>
<feature type="transmembrane region" description="Helical" evidence="1">
    <location>
        <begin position="51"/>
        <end position="73"/>
    </location>
</feature>
<evidence type="ECO:0000256" key="1">
    <source>
        <dbReference type="SAM" id="Phobius"/>
    </source>
</evidence>
<name>C4L276_EXISA</name>
<dbReference type="AlphaFoldDB" id="C4L276"/>
<dbReference type="PANTHER" id="PTHR35797">
    <property type="entry name" value="PROTEASE-RELATED"/>
    <property type="match status" value="1"/>
</dbReference>
<feature type="transmembrane region" description="Helical" evidence="1">
    <location>
        <begin position="191"/>
        <end position="211"/>
    </location>
</feature>
<proteinExistence type="predicted"/>
<dbReference type="EMBL" id="CP001615">
    <property type="protein sequence ID" value="ACQ71128.1"/>
    <property type="molecule type" value="Genomic_DNA"/>
</dbReference>
<feature type="transmembrane region" description="Helical" evidence="1">
    <location>
        <begin position="218"/>
        <end position="237"/>
    </location>
</feature>
<dbReference type="Proteomes" id="UP000000716">
    <property type="component" value="Chromosome"/>
</dbReference>
<keyword evidence="1" id="KW-0812">Transmembrane</keyword>
<evidence type="ECO:0000313" key="3">
    <source>
        <dbReference type="EMBL" id="ACQ71128.1"/>
    </source>
</evidence>
<feature type="transmembrane region" description="Helical" evidence="1">
    <location>
        <begin position="163"/>
        <end position="185"/>
    </location>
</feature>
<reference evidence="3 4" key="1">
    <citation type="journal article" date="2011" name="J. Bacteriol.">
        <title>Complete genome sequence of the Thermophilic Bacterium Exiguobacterium sp. AT1b.</title>
        <authorList>
            <person name="Vishnivetskaya T.A."/>
            <person name="Lucas S."/>
            <person name="Copeland A."/>
            <person name="Lapidus A."/>
            <person name="Glavina Del Rio T."/>
            <person name="Dalin E."/>
            <person name="Tice H."/>
            <person name="Bruce D.C."/>
            <person name="Goodwin L.A."/>
            <person name="Pitluck S."/>
            <person name="Saunders E."/>
            <person name="Brettin T."/>
            <person name="Detter C."/>
            <person name="Han C."/>
            <person name="Larimer F."/>
            <person name="Land M.L."/>
            <person name="Hauser L.J."/>
            <person name="Kyrpides N.C."/>
            <person name="Ovchinnikova G."/>
            <person name="Kathariou S."/>
            <person name="Ramaley R.F."/>
            <person name="Rodrigues D.F."/>
            <person name="Hendrix C."/>
            <person name="Richardson P."/>
            <person name="Tiedje J.M."/>
        </authorList>
    </citation>
    <scope>NUCLEOTIDE SEQUENCE [LARGE SCALE GENOMIC DNA]</scope>
    <source>
        <strain evidence="4">ATCC BAA-1283 / AT1b</strain>
    </source>
</reference>
<evidence type="ECO:0000259" key="2">
    <source>
        <dbReference type="Pfam" id="PF02517"/>
    </source>
</evidence>
<dbReference type="HOGENOM" id="CLU_064706_4_0_9"/>
<dbReference type="InterPro" id="IPR003675">
    <property type="entry name" value="Rce1/LyrA-like_dom"/>
</dbReference>
<evidence type="ECO:0000313" key="4">
    <source>
        <dbReference type="Proteomes" id="UP000000716"/>
    </source>
</evidence>
<dbReference type="STRING" id="360911.EAT1b_2206"/>
<dbReference type="Pfam" id="PF02517">
    <property type="entry name" value="Rce1-like"/>
    <property type="match status" value="1"/>
</dbReference>
<feature type="transmembrane region" description="Helical" evidence="1">
    <location>
        <begin position="24"/>
        <end position="45"/>
    </location>
</feature>
<keyword evidence="4" id="KW-1185">Reference proteome</keyword>
<feature type="domain" description="CAAX prenyl protease 2/Lysostaphin resistance protein A-like" evidence="2">
    <location>
        <begin position="126"/>
        <end position="231"/>
    </location>
</feature>
<dbReference type="PANTHER" id="PTHR35797:SF1">
    <property type="entry name" value="PROTEASE"/>
    <property type="match status" value="1"/>
</dbReference>
<dbReference type="GO" id="GO:0004175">
    <property type="term" value="F:endopeptidase activity"/>
    <property type="evidence" value="ECO:0007669"/>
    <property type="project" value="UniProtKB-ARBA"/>
</dbReference>
<dbReference type="KEGG" id="eat:EAT1b_2206"/>
<accession>C4L276</accession>
<dbReference type="InterPro" id="IPR042150">
    <property type="entry name" value="MmRce1-like"/>
</dbReference>
<dbReference type="eggNOG" id="COG1266">
    <property type="taxonomic scope" value="Bacteria"/>
</dbReference>
<feature type="transmembrane region" description="Helical" evidence="1">
    <location>
        <begin position="93"/>
        <end position="113"/>
    </location>
</feature>